<dbReference type="InterPro" id="IPR011008">
    <property type="entry name" value="Dimeric_a/b-barrel"/>
</dbReference>
<dbReference type="AlphaFoldDB" id="A0AAV3S7J9"/>
<dbReference type="InterPro" id="IPR019888">
    <property type="entry name" value="Tscrpt_reg_AsnC-like"/>
</dbReference>
<dbReference type="SUPFAM" id="SSF54909">
    <property type="entry name" value="Dimeric alpha+beta barrel"/>
    <property type="match status" value="1"/>
</dbReference>
<evidence type="ECO:0000313" key="5">
    <source>
        <dbReference type="EMBL" id="GAA0303019.1"/>
    </source>
</evidence>
<dbReference type="PROSITE" id="PS50956">
    <property type="entry name" value="HTH_ASNC_2"/>
    <property type="match status" value="1"/>
</dbReference>
<keyword evidence="2" id="KW-0238">DNA-binding</keyword>
<dbReference type="SUPFAM" id="SSF46785">
    <property type="entry name" value="Winged helix' DNA-binding domain"/>
    <property type="match status" value="1"/>
</dbReference>
<evidence type="ECO:0000259" key="4">
    <source>
        <dbReference type="PROSITE" id="PS50956"/>
    </source>
</evidence>
<protein>
    <submittedName>
        <fullName evidence="5">HTH-type transcriptional regulator Lrp</fullName>
    </submittedName>
</protein>
<dbReference type="EMBL" id="BAAABL010000045">
    <property type="protein sequence ID" value="GAA0303019.1"/>
    <property type="molecule type" value="Genomic_DNA"/>
</dbReference>
<evidence type="ECO:0000256" key="2">
    <source>
        <dbReference type="ARBA" id="ARBA00023125"/>
    </source>
</evidence>
<dbReference type="NCBIfam" id="NF041396">
    <property type="entry name" value="TranRegLrp_Halo"/>
    <property type="match status" value="1"/>
</dbReference>
<dbReference type="InterPro" id="IPR019887">
    <property type="entry name" value="Tscrpt_reg_AsnC/Lrp_C"/>
</dbReference>
<dbReference type="Proteomes" id="UP001500837">
    <property type="component" value="Unassembled WGS sequence"/>
</dbReference>
<feature type="domain" description="HTH asnC-type" evidence="4">
    <location>
        <begin position="3"/>
        <end position="64"/>
    </location>
</feature>
<evidence type="ECO:0000313" key="6">
    <source>
        <dbReference type="Proteomes" id="UP001500837"/>
    </source>
</evidence>
<reference evidence="5 6" key="1">
    <citation type="journal article" date="2019" name="Int. J. Syst. Evol. Microbiol.">
        <title>The Global Catalogue of Microorganisms (GCM) 10K type strain sequencing project: providing services to taxonomists for standard genome sequencing and annotation.</title>
        <authorList>
            <consortium name="The Broad Institute Genomics Platform"/>
            <consortium name="The Broad Institute Genome Sequencing Center for Infectious Disease"/>
            <person name="Wu L."/>
            <person name="Ma J."/>
        </authorList>
    </citation>
    <scope>NUCLEOTIDE SEQUENCE [LARGE SCALE GENOMIC DNA]</scope>
    <source>
        <strain evidence="5 6">JCM 16330</strain>
    </source>
</reference>
<dbReference type="GO" id="GO:0005829">
    <property type="term" value="C:cytosol"/>
    <property type="evidence" value="ECO:0007669"/>
    <property type="project" value="TreeGrafter"/>
</dbReference>
<dbReference type="Gene3D" id="1.10.10.10">
    <property type="entry name" value="Winged helix-like DNA-binding domain superfamily/Winged helix DNA-binding domain"/>
    <property type="match status" value="1"/>
</dbReference>
<dbReference type="RefSeq" id="WP_211312493.1">
    <property type="nucleotide sequence ID" value="NZ_BAAABL010000045.1"/>
</dbReference>
<gene>
    <name evidence="5" type="primary">lrp_2</name>
    <name evidence="5" type="ORF">GCM10009066_16340</name>
</gene>
<dbReference type="GO" id="GO:0043200">
    <property type="term" value="P:response to amino acid"/>
    <property type="evidence" value="ECO:0007669"/>
    <property type="project" value="TreeGrafter"/>
</dbReference>
<dbReference type="PANTHER" id="PTHR30154">
    <property type="entry name" value="LEUCINE-RESPONSIVE REGULATORY PROTEIN"/>
    <property type="match status" value="1"/>
</dbReference>
<dbReference type="PRINTS" id="PR00033">
    <property type="entry name" value="HTHASNC"/>
</dbReference>
<dbReference type="Pfam" id="PF01037">
    <property type="entry name" value="AsnC_trans_reg"/>
    <property type="match status" value="1"/>
</dbReference>
<evidence type="ECO:0000256" key="3">
    <source>
        <dbReference type="ARBA" id="ARBA00023163"/>
    </source>
</evidence>
<proteinExistence type="predicted"/>
<dbReference type="InterPro" id="IPR036388">
    <property type="entry name" value="WH-like_DNA-bd_sf"/>
</dbReference>
<dbReference type="InterPro" id="IPR036390">
    <property type="entry name" value="WH_DNA-bd_sf"/>
</dbReference>
<dbReference type="CDD" id="cd00090">
    <property type="entry name" value="HTH_ARSR"/>
    <property type="match status" value="1"/>
</dbReference>
<dbReference type="PANTHER" id="PTHR30154:SF34">
    <property type="entry name" value="TRANSCRIPTIONAL REGULATOR AZLB"/>
    <property type="match status" value="1"/>
</dbReference>
<dbReference type="InterPro" id="IPR053535">
    <property type="entry name" value="HTH_trans_regulator_Lrp"/>
</dbReference>
<organism evidence="5 6">
    <name type="scientific">Halarchaeum salinum</name>
    <dbReference type="NCBI Taxonomy" id="489912"/>
    <lineage>
        <taxon>Archaea</taxon>
        <taxon>Methanobacteriati</taxon>
        <taxon>Methanobacteriota</taxon>
        <taxon>Stenosarchaea group</taxon>
        <taxon>Halobacteria</taxon>
        <taxon>Halobacteriales</taxon>
        <taxon>Halobacteriaceae</taxon>
    </lineage>
</organism>
<dbReference type="Gene3D" id="3.30.70.920">
    <property type="match status" value="1"/>
</dbReference>
<dbReference type="Pfam" id="PF13412">
    <property type="entry name" value="HTH_24"/>
    <property type="match status" value="1"/>
</dbReference>
<comment type="caution">
    <text evidence="5">The sequence shown here is derived from an EMBL/GenBank/DDBJ whole genome shotgun (WGS) entry which is preliminary data.</text>
</comment>
<keyword evidence="3" id="KW-0804">Transcription</keyword>
<evidence type="ECO:0000256" key="1">
    <source>
        <dbReference type="ARBA" id="ARBA00023015"/>
    </source>
</evidence>
<dbReference type="InterPro" id="IPR011991">
    <property type="entry name" value="ArsR-like_HTH"/>
</dbReference>
<keyword evidence="6" id="KW-1185">Reference proteome</keyword>
<sequence length="155" mass="16845">MAYENIDAELINELLGDGRASLRSLAEEIDVSVTTISNHLQELEEENVITGYTPTVDYDKLGYDITAVLQLKAEGGSLPDLAARLGAHDQMISVYEVTGNYDIIAIGKFHDTDHMNMLIKELLGDAEIAESATSVVLNAAAENEQFELATDDSPD</sequence>
<dbReference type="InterPro" id="IPR000485">
    <property type="entry name" value="AsnC-type_HTH_dom"/>
</dbReference>
<dbReference type="GO" id="GO:0043565">
    <property type="term" value="F:sequence-specific DNA binding"/>
    <property type="evidence" value="ECO:0007669"/>
    <property type="project" value="InterPro"/>
</dbReference>
<dbReference type="SMART" id="SM00344">
    <property type="entry name" value="HTH_ASNC"/>
    <property type="match status" value="1"/>
</dbReference>
<accession>A0AAV3S7J9</accession>
<name>A0AAV3S7J9_9EURY</name>
<keyword evidence="1" id="KW-0805">Transcription regulation</keyword>